<sequence length="220" mass="23718">MDREVASLVVKSNFPAFCLERNSTFQTRKQGKLMAKPNCPSVSVTICPSDEEFEESEGIHERTTFCVCNSSTDGPFPASVTRPLAGSQPQIVRGEAGSVHLIALKICPSDEGFKEGDGIHERITFCVCNSSTDGSPPASVTRPLAGSQPQIVLGEADSAQKPDRIEDLSDEKFEEGERIHERTTFCVCNSSTDGPSPASVTRPLAGSQPQIAEEKRARCT</sequence>
<evidence type="ECO:0000313" key="3">
    <source>
        <dbReference type="Proteomes" id="UP000271162"/>
    </source>
</evidence>
<gene>
    <name evidence="2" type="ORF">NBR_LOCUS7573</name>
</gene>
<keyword evidence="3" id="KW-1185">Reference proteome</keyword>
<dbReference type="WBParaSite" id="NBR_0000757201-mRNA-1">
    <property type="protein sequence ID" value="NBR_0000757201-mRNA-1"/>
    <property type="gene ID" value="NBR_0000757201"/>
</dbReference>
<evidence type="ECO:0000313" key="2">
    <source>
        <dbReference type="EMBL" id="VDL71162.1"/>
    </source>
</evidence>
<name>A0A0N4XX83_NIPBR</name>
<reference evidence="4" key="1">
    <citation type="submission" date="2017-02" db="UniProtKB">
        <authorList>
            <consortium name="WormBaseParasite"/>
        </authorList>
    </citation>
    <scope>IDENTIFICATION</scope>
</reference>
<reference evidence="2 3" key="2">
    <citation type="submission" date="2018-11" db="EMBL/GenBank/DDBJ databases">
        <authorList>
            <consortium name="Pathogen Informatics"/>
        </authorList>
    </citation>
    <scope>NUCLEOTIDE SEQUENCE [LARGE SCALE GENOMIC DNA]</scope>
</reference>
<organism evidence="4">
    <name type="scientific">Nippostrongylus brasiliensis</name>
    <name type="common">Rat hookworm</name>
    <dbReference type="NCBI Taxonomy" id="27835"/>
    <lineage>
        <taxon>Eukaryota</taxon>
        <taxon>Metazoa</taxon>
        <taxon>Ecdysozoa</taxon>
        <taxon>Nematoda</taxon>
        <taxon>Chromadorea</taxon>
        <taxon>Rhabditida</taxon>
        <taxon>Rhabditina</taxon>
        <taxon>Rhabditomorpha</taxon>
        <taxon>Strongyloidea</taxon>
        <taxon>Heligmosomidae</taxon>
        <taxon>Nippostrongylus</taxon>
    </lineage>
</organism>
<evidence type="ECO:0000313" key="4">
    <source>
        <dbReference type="WBParaSite" id="NBR_0000757201-mRNA-1"/>
    </source>
</evidence>
<feature type="region of interest" description="Disordered" evidence="1">
    <location>
        <begin position="188"/>
        <end position="220"/>
    </location>
</feature>
<dbReference type="AlphaFoldDB" id="A0A0N4XX83"/>
<dbReference type="EMBL" id="UYSL01019902">
    <property type="protein sequence ID" value="VDL71162.1"/>
    <property type="molecule type" value="Genomic_DNA"/>
</dbReference>
<dbReference type="Proteomes" id="UP000271162">
    <property type="component" value="Unassembled WGS sequence"/>
</dbReference>
<protein>
    <submittedName>
        <fullName evidence="2 4">Uncharacterized protein</fullName>
    </submittedName>
</protein>
<evidence type="ECO:0000256" key="1">
    <source>
        <dbReference type="SAM" id="MobiDB-lite"/>
    </source>
</evidence>
<accession>A0A0N4XX83</accession>
<proteinExistence type="predicted"/>